<dbReference type="GeneID" id="31365975"/>
<evidence type="ECO:0000313" key="2">
    <source>
        <dbReference type="EMBL" id="EFA75932.1"/>
    </source>
</evidence>
<dbReference type="AlphaFoldDB" id="D3BRA0"/>
<feature type="compositionally biased region" description="Acidic residues" evidence="1">
    <location>
        <begin position="168"/>
        <end position="194"/>
    </location>
</feature>
<proteinExistence type="predicted"/>
<sequence length="279" mass="33452">MFRFFCIQSFNIVKEMIKSVKFYNKYEDRLSYSQSVQRTDNIENGITPWSNKDIDIIFGSFNHFKRFYQINDHGKAKQIQQELKEAYDLKREYDGAKSFYDMYDERLSEHQQTLRAINVHNRMKAWSNKDIDIVFGSFRDYMDFYGIDDYKDAKMIQTGLKEAYEDLFGDDVEEDEEEDDDDVNYYEDDDDDDDRYYNNNYNSSSSDESSSDCYGYNNNNSNNSGDSEEEEEDRTQKWSNKYINNRYGSFTQFMMAKGISNYRTAKELQSLLKFYEQHQ</sequence>
<feature type="compositionally biased region" description="Low complexity" evidence="1">
    <location>
        <begin position="197"/>
        <end position="225"/>
    </location>
</feature>
<protein>
    <submittedName>
        <fullName evidence="2">Uncharacterized protein</fullName>
    </submittedName>
</protein>
<evidence type="ECO:0000313" key="3">
    <source>
        <dbReference type="Proteomes" id="UP000001396"/>
    </source>
</evidence>
<reference evidence="2 3" key="1">
    <citation type="journal article" date="2011" name="Genome Res.">
        <title>Phylogeny-wide analysis of social amoeba genomes highlights ancient origins for complex intercellular communication.</title>
        <authorList>
            <person name="Heidel A.J."/>
            <person name="Lawal H.M."/>
            <person name="Felder M."/>
            <person name="Schilde C."/>
            <person name="Helps N.R."/>
            <person name="Tunggal B."/>
            <person name="Rivero F."/>
            <person name="John U."/>
            <person name="Schleicher M."/>
            <person name="Eichinger L."/>
            <person name="Platzer M."/>
            <person name="Noegel A.A."/>
            <person name="Schaap P."/>
            <person name="Gloeckner G."/>
        </authorList>
    </citation>
    <scope>NUCLEOTIDE SEQUENCE [LARGE SCALE GENOMIC DNA]</scope>
    <source>
        <strain evidence="3">ATCC 26659 / Pp 5 / PN500</strain>
    </source>
</reference>
<evidence type="ECO:0000256" key="1">
    <source>
        <dbReference type="SAM" id="MobiDB-lite"/>
    </source>
</evidence>
<name>D3BRA0_HETP5</name>
<comment type="caution">
    <text evidence="2">The sequence shown here is derived from an EMBL/GenBank/DDBJ whole genome shotgun (WGS) entry which is preliminary data.</text>
</comment>
<dbReference type="EMBL" id="ADBJ01000050">
    <property type="protein sequence ID" value="EFA75932.1"/>
    <property type="molecule type" value="Genomic_DNA"/>
</dbReference>
<accession>D3BRA0</accession>
<dbReference type="InParanoid" id="D3BRA0"/>
<dbReference type="RefSeq" id="XP_020428066.1">
    <property type="nucleotide sequence ID" value="XM_020581279.1"/>
</dbReference>
<gene>
    <name evidence="2" type="ORF">PPL_10506</name>
</gene>
<dbReference type="Proteomes" id="UP000001396">
    <property type="component" value="Unassembled WGS sequence"/>
</dbReference>
<organism evidence="2 3">
    <name type="scientific">Heterostelium pallidum (strain ATCC 26659 / Pp 5 / PN500)</name>
    <name type="common">Cellular slime mold</name>
    <name type="synonym">Polysphondylium pallidum</name>
    <dbReference type="NCBI Taxonomy" id="670386"/>
    <lineage>
        <taxon>Eukaryota</taxon>
        <taxon>Amoebozoa</taxon>
        <taxon>Evosea</taxon>
        <taxon>Eumycetozoa</taxon>
        <taxon>Dictyostelia</taxon>
        <taxon>Acytosteliales</taxon>
        <taxon>Acytosteliaceae</taxon>
        <taxon>Heterostelium</taxon>
    </lineage>
</organism>
<keyword evidence="3" id="KW-1185">Reference proteome</keyword>
<feature type="region of interest" description="Disordered" evidence="1">
    <location>
        <begin position="168"/>
        <end position="236"/>
    </location>
</feature>